<accession>A0ABD1Q283</accession>
<feature type="compositionally biased region" description="Basic and acidic residues" evidence="1">
    <location>
        <begin position="242"/>
        <end position="265"/>
    </location>
</feature>
<feature type="compositionally biased region" description="Polar residues" evidence="1">
    <location>
        <begin position="223"/>
        <end position="237"/>
    </location>
</feature>
<dbReference type="InterPro" id="IPR025486">
    <property type="entry name" value="DUF4378"/>
</dbReference>
<dbReference type="PANTHER" id="PTHR21726">
    <property type="entry name" value="PHOSPHATIDYLINOSITOL N-ACETYLGLUCOSAMINYLTRANSFERASE SUBUNIT P DOWN SYNDROME CRITICAL REGION PROTEIN 5 -RELATED"/>
    <property type="match status" value="1"/>
</dbReference>
<protein>
    <recommendedName>
        <fullName evidence="6">DUF4378 domain-containing protein</fullName>
    </recommendedName>
</protein>
<reference evidence="5" key="1">
    <citation type="submission" date="2024-07" db="EMBL/GenBank/DDBJ databases">
        <title>Two chromosome-level genome assemblies of Korean endemic species Abeliophyllum distichum and Forsythia ovata (Oleaceae).</title>
        <authorList>
            <person name="Jang H."/>
        </authorList>
    </citation>
    <scope>NUCLEOTIDE SEQUENCE [LARGE SCALE GENOMIC DNA]</scope>
</reference>
<proteinExistence type="predicted"/>
<dbReference type="PANTHER" id="PTHR21726:SF29">
    <property type="entry name" value="EXPRESSED PROTEIN"/>
    <property type="match status" value="1"/>
</dbReference>
<feature type="compositionally biased region" description="Polar residues" evidence="1">
    <location>
        <begin position="365"/>
        <end position="380"/>
    </location>
</feature>
<evidence type="ECO:0008006" key="6">
    <source>
        <dbReference type="Google" id="ProtNLM"/>
    </source>
</evidence>
<evidence type="ECO:0000259" key="3">
    <source>
        <dbReference type="Pfam" id="PF14383"/>
    </source>
</evidence>
<evidence type="ECO:0000313" key="4">
    <source>
        <dbReference type="EMBL" id="KAL2470292.1"/>
    </source>
</evidence>
<organism evidence="4 5">
    <name type="scientific">Abeliophyllum distichum</name>
    <dbReference type="NCBI Taxonomy" id="126358"/>
    <lineage>
        <taxon>Eukaryota</taxon>
        <taxon>Viridiplantae</taxon>
        <taxon>Streptophyta</taxon>
        <taxon>Embryophyta</taxon>
        <taxon>Tracheophyta</taxon>
        <taxon>Spermatophyta</taxon>
        <taxon>Magnoliopsida</taxon>
        <taxon>eudicotyledons</taxon>
        <taxon>Gunneridae</taxon>
        <taxon>Pentapetalae</taxon>
        <taxon>asterids</taxon>
        <taxon>lamiids</taxon>
        <taxon>Lamiales</taxon>
        <taxon>Oleaceae</taxon>
        <taxon>Forsythieae</taxon>
        <taxon>Abeliophyllum</taxon>
    </lineage>
</organism>
<comment type="caution">
    <text evidence="4">The sequence shown here is derived from an EMBL/GenBank/DDBJ whole genome shotgun (WGS) entry which is preliminary data.</text>
</comment>
<name>A0ABD1Q283_9LAMI</name>
<evidence type="ECO:0000313" key="5">
    <source>
        <dbReference type="Proteomes" id="UP001604336"/>
    </source>
</evidence>
<dbReference type="Pfam" id="PF14383">
    <property type="entry name" value="VARLMGL"/>
    <property type="match status" value="1"/>
</dbReference>
<feature type="region of interest" description="Disordered" evidence="1">
    <location>
        <begin position="344"/>
        <end position="442"/>
    </location>
</feature>
<dbReference type="AlphaFoldDB" id="A0ABD1Q283"/>
<evidence type="ECO:0000256" key="1">
    <source>
        <dbReference type="SAM" id="MobiDB-lite"/>
    </source>
</evidence>
<feature type="compositionally biased region" description="Basic and acidic residues" evidence="1">
    <location>
        <begin position="432"/>
        <end position="442"/>
    </location>
</feature>
<feature type="region of interest" description="Disordered" evidence="1">
    <location>
        <begin position="222"/>
        <end position="286"/>
    </location>
</feature>
<sequence length="906" mass="100451">MGMENQGSKSGGYVGGFLQMFDWNAKSRKKLFSSKSDLPEQSKQKKICDGNLPMTRLHMLDDDLMAARSSIKGSSDYSCASSVTEEDFSVTKSPGVVGRLMGLDSLPKSNIPDSYRTPLFDTQSLPDVHYRPKNLNCFQDHEIIHSSSLHELPARNVLELKYQKLISNPIEKFQTEILPPKSAKSIPITRNKLLSPIKSANFIPPKDAAHIMEAAARIIEPGHQTTAKAKTVRSSSVPLRVQDLKEKVQDPRKPSKRTKASEKPSESSAVYLKGQPRTKSLSESVDSKSLRVFMDSEECSSGVKSTGKSISLALQAKANVQKREGLNASGSRTLVSQNEQNEFTQYPLFKSQPSTQKSMLKKPSTHNGSRVFRQNNQKQNCVAERGKSPSVKPFASNSQSGGGKALSGDSSSARKKNTNKLVETSKVGSRRSSLDSKDDRTDLSYSSSKKVICKKRSTDGDCRNEKNQAAHNTMIDINRKMIRSSALVDGPISWDKDNRRKGTDVVSFTFTAPMTRSGPGSESSKEVGDKCKRTLVSLDGLNVSKFSFPEHNILRGDALSTLLEQKLKELTRVVEFPQHRAETASSSSSNFQDFVPGMNDSTASTLLHDGKTKDGIHKYNPISQCDSNFSVNPQGFETRNQCQTVQEEADHRGSMVSDAKNLLDPWLPSPVSVLEQSSFAESCSSLDTVDSSSTTGSRRRISVKAQEVLGMYSLKKFVPTEGDTELSDSASSISLPVTGCGMSTEWERIYVKEVLCNIELMFKDYALGQAREIINPNLFYQLESQKGMLNGYDLVPIINRRLLFDCVSQCLESKCRGYVGGGCKIWAKGVSVFRRKERLAQEIYSEILGWRSMGDYMVDELVDKDMSSRYGRWLDFEIEAFELGVEIEDQVLNSLLDEVVADIFVI</sequence>
<dbReference type="EMBL" id="JBFOLK010000012">
    <property type="protein sequence ID" value="KAL2470292.1"/>
    <property type="molecule type" value="Genomic_DNA"/>
</dbReference>
<keyword evidence="5" id="KW-1185">Reference proteome</keyword>
<gene>
    <name evidence="4" type="ORF">Adt_38428</name>
</gene>
<dbReference type="InterPro" id="IPR032795">
    <property type="entry name" value="DUF3741-assoc"/>
</dbReference>
<feature type="domain" description="DUF3741" evidence="3">
    <location>
        <begin position="81"/>
        <end position="111"/>
    </location>
</feature>
<evidence type="ECO:0000259" key="2">
    <source>
        <dbReference type="Pfam" id="PF14309"/>
    </source>
</evidence>
<feature type="domain" description="DUF4378" evidence="2">
    <location>
        <begin position="750"/>
        <end position="898"/>
    </location>
</feature>
<dbReference type="Proteomes" id="UP001604336">
    <property type="component" value="Unassembled WGS sequence"/>
</dbReference>
<dbReference type="Pfam" id="PF14309">
    <property type="entry name" value="DUF4378"/>
    <property type="match status" value="1"/>
</dbReference>